<keyword evidence="2" id="KW-1185">Reference proteome</keyword>
<evidence type="ECO:0000313" key="1">
    <source>
        <dbReference type="EMBL" id="MFD2479284.1"/>
    </source>
</evidence>
<comment type="caution">
    <text evidence="1">The sequence shown here is derived from an EMBL/GenBank/DDBJ whole genome shotgun (WGS) entry which is preliminary data.</text>
</comment>
<proteinExistence type="predicted"/>
<evidence type="ECO:0000313" key="2">
    <source>
        <dbReference type="Proteomes" id="UP001597542"/>
    </source>
</evidence>
<gene>
    <name evidence="1" type="ORF">ACFSUT_03275</name>
</gene>
<sequence>MSFLAELGDIIARHLAENGVGIFRPDGVYAPDETGIVFGAVPAEPARVVALLLYPLTADADADAKYGLRIRYRSSGADPRDTLDAVDATFDALAYAGERQLGLAVHLLTRATSNASGTDQNGRYLHTDTYQIDAHHPTRYRA</sequence>
<dbReference type="Pfam" id="PF12691">
    <property type="entry name" value="Phage_tail_terminator_6"/>
    <property type="match status" value="1"/>
</dbReference>
<dbReference type="Proteomes" id="UP001597542">
    <property type="component" value="Unassembled WGS sequence"/>
</dbReference>
<protein>
    <submittedName>
        <fullName evidence="1">Minor capsid protein</fullName>
    </submittedName>
</protein>
<accession>A0ABW5HQM6</accession>
<organism evidence="1 2">
    <name type="scientific">Amycolatopsis albidoflavus</name>
    <dbReference type="NCBI Taxonomy" id="102226"/>
    <lineage>
        <taxon>Bacteria</taxon>
        <taxon>Bacillati</taxon>
        <taxon>Actinomycetota</taxon>
        <taxon>Actinomycetes</taxon>
        <taxon>Pseudonocardiales</taxon>
        <taxon>Pseudonocardiaceae</taxon>
        <taxon>Amycolatopsis</taxon>
    </lineage>
</organism>
<dbReference type="InterPro" id="IPR024411">
    <property type="entry name" value="Tail_terminator_phage"/>
</dbReference>
<dbReference type="EMBL" id="JBHUKQ010000003">
    <property type="protein sequence ID" value="MFD2479284.1"/>
    <property type="molecule type" value="Genomic_DNA"/>
</dbReference>
<reference evidence="2" key="1">
    <citation type="journal article" date="2019" name="Int. J. Syst. Evol. Microbiol.">
        <title>The Global Catalogue of Microorganisms (GCM) 10K type strain sequencing project: providing services to taxonomists for standard genome sequencing and annotation.</title>
        <authorList>
            <consortium name="The Broad Institute Genomics Platform"/>
            <consortium name="The Broad Institute Genome Sequencing Center for Infectious Disease"/>
            <person name="Wu L."/>
            <person name="Ma J."/>
        </authorList>
    </citation>
    <scope>NUCLEOTIDE SEQUENCE [LARGE SCALE GENOMIC DNA]</scope>
    <source>
        <strain evidence="2">CGMCC 4.7638</strain>
    </source>
</reference>
<name>A0ABW5HQM6_9PSEU</name>
<dbReference type="RefSeq" id="WP_344281581.1">
    <property type="nucleotide sequence ID" value="NZ_BAAAHV010000021.1"/>
</dbReference>